<sequence length="196" mass="20984">MTLESEGIPSTRVLSPRLILRDVCAPALLIVLVLDIFPPPLLLLISANIPPQEINEWRLRAREFEDEDGTDDTTADDGTDNTTDDPDAVDNAAAGTEITTAERQCLAVDENGALTVQPCDRSSEQTCGVGAPAMADDATTVDNSATAEVSATDGSTDDTTADDSTEDPRQSTKMPVLPEPNFVGIQTSKFPRFCWD</sequence>
<evidence type="ECO:0000256" key="1">
    <source>
        <dbReference type="SAM" id="MobiDB-lite"/>
    </source>
</evidence>
<gene>
    <name evidence="2" type="ORF">B0H17DRAFT_1190113</name>
</gene>
<proteinExistence type="predicted"/>
<dbReference type="Proteomes" id="UP001221757">
    <property type="component" value="Unassembled WGS sequence"/>
</dbReference>
<feature type="compositionally biased region" description="Acidic residues" evidence="1">
    <location>
        <begin position="155"/>
        <end position="165"/>
    </location>
</feature>
<keyword evidence="3" id="KW-1185">Reference proteome</keyword>
<feature type="compositionally biased region" description="Acidic residues" evidence="1">
    <location>
        <begin position="64"/>
        <end position="88"/>
    </location>
</feature>
<accession>A0AAD7H1V0</accession>
<organism evidence="2 3">
    <name type="scientific">Mycena rosella</name>
    <name type="common">Pink bonnet</name>
    <name type="synonym">Agaricus rosellus</name>
    <dbReference type="NCBI Taxonomy" id="1033263"/>
    <lineage>
        <taxon>Eukaryota</taxon>
        <taxon>Fungi</taxon>
        <taxon>Dikarya</taxon>
        <taxon>Basidiomycota</taxon>
        <taxon>Agaricomycotina</taxon>
        <taxon>Agaricomycetes</taxon>
        <taxon>Agaricomycetidae</taxon>
        <taxon>Agaricales</taxon>
        <taxon>Marasmiineae</taxon>
        <taxon>Mycenaceae</taxon>
        <taxon>Mycena</taxon>
    </lineage>
</organism>
<name>A0AAD7H1V0_MYCRO</name>
<reference evidence="2" key="1">
    <citation type="submission" date="2023-03" db="EMBL/GenBank/DDBJ databases">
        <title>Massive genome expansion in bonnet fungi (Mycena s.s.) driven by repeated elements and novel gene families across ecological guilds.</title>
        <authorList>
            <consortium name="Lawrence Berkeley National Laboratory"/>
            <person name="Harder C.B."/>
            <person name="Miyauchi S."/>
            <person name="Viragh M."/>
            <person name="Kuo A."/>
            <person name="Thoen E."/>
            <person name="Andreopoulos B."/>
            <person name="Lu D."/>
            <person name="Skrede I."/>
            <person name="Drula E."/>
            <person name="Henrissat B."/>
            <person name="Morin E."/>
            <person name="Kohler A."/>
            <person name="Barry K."/>
            <person name="LaButti K."/>
            <person name="Morin E."/>
            <person name="Salamov A."/>
            <person name="Lipzen A."/>
            <person name="Mereny Z."/>
            <person name="Hegedus B."/>
            <person name="Baldrian P."/>
            <person name="Stursova M."/>
            <person name="Weitz H."/>
            <person name="Taylor A."/>
            <person name="Grigoriev I.V."/>
            <person name="Nagy L.G."/>
            <person name="Martin F."/>
            <person name="Kauserud H."/>
        </authorList>
    </citation>
    <scope>NUCLEOTIDE SEQUENCE</scope>
    <source>
        <strain evidence="2">CBHHK067</strain>
    </source>
</reference>
<dbReference type="EMBL" id="JARKIE010000001">
    <property type="protein sequence ID" value="KAJ7710349.1"/>
    <property type="molecule type" value="Genomic_DNA"/>
</dbReference>
<feature type="compositionally biased region" description="Polar residues" evidence="1">
    <location>
        <begin position="140"/>
        <end position="149"/>
    </location>
</feature>
<evidence type="ECO:0000313" key="2">
    <source>
        <dbReference type="EMBL" id="KAJ7710349.1"/>
    </source>
</evidence>
<dbReference type="AlphaFoldDB" id="A0AAD7H1V0"/>
<feature type="region of interest" description="Disordered" evidence="1">
    <location>
        <begin position="63"/>
        <end position="90"/>
    </location>
</feature>
<comment type="caution">
    <text evidence="2">The sequence shown here is derived from an EMBL/GenBank/DDBJ whole genome shotgun (WGS) entry which is preliminary data.</text>
</comment>
<feature type="region of interest" description="Disordered" evidence="1">
    <location>
        <begin position="134"/>
        <end position="182"/>
    </location>
</feature>
<evidence type="ECO:0000313" key="3">
    <source>
        <dbReference type="Proteomes" id="UP001221757"/>
    </source>
</evidence>
<protein>
    <submittedName>
        <fullName evidence="2">Uncharacterized protein</fullName>
    </submittedName>
</protein>